<reference evidence="1 2" key="1">
    <citation type="submission" date="2021-10" db="EMBL/GenBank/DDBJ databases">
        <title>Collection of gut derived symbiotic bacterial strains cultured from healthy donors.</title>
        <authorList>
            <person name="Lin H."/>
            <person name="Littmann E."/>
            <person name="Claire K."/>
            <person name="Pamer E."/>
        </authorList>
    </citation>
    <scope>NUCLEOTIDE SEQUENCE [LARGE SCALE GENOMIC DNA]</scope>
    <source>
        <strain evidence="1 2">MSK.17.68</strain>
    </source>
</reference>
<keyword evidence="2" id="KW-1185">Reference proteome</keyword>
<gene>
    <name evidence="1" type="ORF">LIP50_02745</name>
</gene>
<dbReference type="EMBL" id="JAJBMB010000002">
    <property type="protein sequence ID" value="MCB5445114.1"/>
    <property type="molecule type" value="Genomic_DNA"/>
</dbReference>
<sequence length="265" mass="28767">MDYALKESSTKFETILGTALKVPGVRVDREQFLLQTLGSKIKDGNIVNLAIETDPVTAGIPIDKLDKIANSLIKKRTTNTSMLSFAAGMPGGVTMAATIPADTLQFFGTAIKLAQELVYLYGYGEIGNANQLDEDIRRELTLYLGVMLGVEKSAAALRVLSTNISKQVVKRTSRRALSKTTLYPIVKKIGAIVGVKVTKASFAKNVSKAVPIVGGIVSGGTSYLSMKHMGHRLSETLSESIYYTDADYEKDFKEVCNEVVDVEFN</sequence>
<evidence type="ECO:0000313" key="1">
    <source>
        <dbReference type="EMBL" id="MCB5445114.1"/>
    </source>
</evidence>
<accession>A0ABS8CUI0</accession>
<dbReference type="Proteomes" id="UP001299409">
    <property type="component" value="Unassembled WGS sequence"/>
</dbReference>
<name>A0ABS8CUI0_9FIRM</name>
<protein>
    <submittedName>
        <fullName evidence="1">EcsC family protein</fullName>
    </submittedName>
</protein>
<proteinExistence type="predicted"/>
<dbReference type="RefSeq" id="WP_226914162.1">
    <property type="nucleotide sequence ID" value="NZ_BAABXU010000001.1"/>
</dbReference>
<comment type="caution">
    <text evidence="1">The sequence shown here is derived from an EMBL/GenBank/DDBJ whole genome shotgun (WGS) entry which is preliminary data.</text>
</comment>
<evidence type="ECO:0000313" key="2">
    <source>
        <dbReference type="Proteomes" id="UP001299409"/>
    </source>
</evidence>
<organism evidence="1 2">
    <name type="scientific">Intestinibacter bartlettii</name>
    <dbReference type="NCBI Taxonomy" id="261299"/>
    <lineage>
        <taxon>Bacteria</taxon>
        <taxon>Bacillati</taxon>
        <taxon>Bacillota</taxon>
        <taxon>Clostridia</taxon>
        <taxon>Peptostreptococcales</taxon>
        <taxon>Peptostreptococcaceae</taxon>
        <taxon>Intestinibacter</taxon>
    </lineage>
</organism>